<accession>A0A840WFM5</accession>
<keyword evidence="3" id="KW-1185">Reference proteome</keyword>
<evidence type="ECO:0000313" key="2">
    <source>
        <dbReference type="EMBL" id="MBB5494904.1"/>
    </source>
</evidence>
<evidence type="ECO:0000313" key="3">
    <source>
        <dbReference type="Proteomes" id="UP000579647"/>
    </source>
</evidence>
<name>A0A840WFM5_9ACTN</name>
<organism evidence="2 3">
    <name type="scientific">Nocardiopsis metallicus</name>
    <dbReference type="NCBI Taxonomy" id="179819"/>
    <lineage>
        <taxon>Bacteria</taxon>
        <taxon>Bacillati</taxon>
        <taxon>Actinomycetota</taxon>
        <taxon>Actinomycetes</taxon>
        <taxon>Streptosporangiales</taxon>
        <taxon>Nocardiopsidaceae</taxon>
        <taxon>Nocardiopsis</taxon>
    </lineage>
</organism>
<dbReference type="RefSeq" id="WP_184369064.1">
    <property type="nucleotide sequence ID" value="NZ_BAAAKM010000052.1"/>
</dbReference>
<dbReference type="AlphaFoldDB" id="A0A840WFM5"/>
<dbReference type="Proteomes" id="UP000579647">
    <property type="component" value="Unassembled WGS sequence"/>
</dbReference>
<dbReference type="EMBL" id="JACHDO010000001">
    <property type="protein sequence ID" value="MBB5494904.1"/>
    <property type="molecule type" value="Genomic_DNA"/>
</dbReference>
<protein>
    <submittedName>
        <fullName evidence="2">Uncharacterized protein</fullName>
    </submittedName>
</protein>
<gene>
    <name evidence="2" type="ORF">HNR07_006041</name>
</gene>
<sequence>MQNPIPRPRRSDDFRPLPPRPRRQPLEGPACRVCDHPSCRQRRAQNLPRLGGHRSEYAREHLQAAQLQAHYRHLVVYYGEATQSFWAATPTGMIEAPDIDTLLLEVWTYTTPPAPSVTRPRVRNTGRALAAV</sequence>
<comment type="caution">
    <text evidence="2">The sequence shown here is derived from an EMBL/GenBank/DDBJ whole genome shotgun (WGS) entry which is preliminary data.</text>
</comment>
<feature type="region of interest" description="Disordered" evidence="1">
    <location>
        <begin position="1"/>
        <end position="30"/>
    </location>
</feature>
<evidence type="ECO:0000256" key="1">
    <source>
        <dbReference type="SAM" id="MobiDB-lite"/>
    </source>
</evidence>
<reference evidence="2 3" key="1">
    <citation type="submission" date="2020-08" db="EMBL/GenBank/DDBJ databases">
        <title>Sequencing the genomes of 1000 actinobacteria strains.</title>
        <authorList>
            <person name="Klenk H.-P."/>
        </authorList>
    </citation>
    <scope>NUCLEOTIDE SEQUENCE [LARGE SCALE GENOMIC DNA]</scope>
    <source>
        <strain evidence="2 3">DSM 44598</strain>
    </source>
</reference>
<proteinExistence type="predicted"/>